<dbReference type="EMBL" id="JAPMOU010000005">
    <property type="protein sequence ID" value="MDE1461540.1"/>
    <property type="molecule type" value="Genomic_DNA"/>
</dbReference>
<dbReference type="InterPro" id="IPR017937">
    <property type="entry name" value="Thioredoxin_CS"/>
</dbReference>
<evidence type="ECO:0000259" key="6">
    <source>
        <dbReference type="PROSITE" id="PS51352"/>
    </source>
</evidence>
<dbReference type="NCBIfam" id="TIGR00385">
    <property type="entry name" value="dsbE"/>
    <property type="match status" value="1"/>
</dbReference>
<sequence>MARLKLFIPLLLFIALAGFLYQGIYDKDDSLTSALLNKPFPAFSLPTVQSVETNIGKQELLGEAALVNVWATWCPSCQVEHPYLLKLAQQGVKIIGVNYKDDRAAAQQWLIKLKNPYVFSIFDQKGRLGMDLGVYGAPETYLIDREGTIRYKHVGVVDEQVWLTKIKPKYDALNTKKAEPVQQNAG</sequence>
<comment type="subcellular location">
    <subcellularLocation>
        <location evidence="1">Cell inner membrane</location>
        <topology evidence="1">Single-pass membrane protein</topology>
        <orientation evidence="1">Periplasmic side</orientation>
    </subcellularLocation>
</comment>
<name>A0ABT5U5A7_9GAMM</name>
<evidence type="ECO:0000256" key="3">
    <source>
        <dbReference type="ARBA" id="ARBA00022748"/>
    </source>
</evidence>
<dbReference type="SUPFAM" id="SSF52833">
    <property type="entry name" value="Thioredoxin-like"/>
    <property type="match status" value="1"/>
</dbReference>
<keyword evidence="5" id="KW-0676">Redox-active center</keyword>
<dbReference type="RefSeq" id="WP_274687902.1">
    <property type="nucleotide sequence ID" value="NZ_JAPMOU010000005.1"/>
</dbReference>
<evidence type="ECO:0000256" key="2">
    <source>
        <dbReference type="ARBA" id="ARBA00007758"/>
    </source>
</evidence>
<evidence type="ECO:0000256" key="5">
    <source>
        <dbReference type="ARBA" id="ARBA00023284"/>
    </source>
</evidence>
<gene>
    <name evidence="7" type="ORF">ORQ98_06120</name>
</gene>
<reference evidence="7 8" key="1">
    <citation type="submission" date="2022-11" db="EMBL/GenBank/DDBJ databases">
        <title>Spartinivicinus poritis sp. nov., isolated from scleractinian coral Porites lutea.</title>
        <authorList>
            <person name="Zhang G."/>
            <person name="Cai L."/>
            <person name="Wei Q."/>
        </authorList>
    </citation>
    <scope>NUCLEOTIDE SEQUENCE [LARGE SCALE GENOMIC DNA]</scope>
    <source>
        <strain evidence="7 8">A2-2</strain>
    </source>
</reference>
<evidence type="ECO:0000313" key="8">
    <source>
        <dbReference type="Proteomes" id="UP001528823"/>
    </source>
</evidence>
<dbReference type="InterPro" id="IPR013766">
    <property type="entry name" value="Thioredoxin_domain"/>
</dbReference>
<keyword evidence="4" id="KW-1015">Disulfide bond</keyword>
<proteinExistence type="inferred from homology"/>
<dbReference type="InterPro" id="IPR004799">
    <property type="entry name" value="Periplasmic_diS_OxRdtase_DsbE"/>
</dbReference>
<comment type="caution">
    <text evidence="7">The sequence shown here is derived from an EMBL/GenBank/DDBJ whole genome shotgun (WGS) entry which is preliminary data.</text>
</comment>
<evidence type="ECO:0000256" key="4">
    <source>
        <dbReference type="ARBA" id="ARBA00023157"/>
    </source>
</evidence>
<dbReference type="CDD" id="cd03010">
    <property type="entry name" value="TlpA_like_DsbE"/>
    <property type="match status" value="1"/>
</dbReference>
<dbReference type="InterPro" id="IPR013740">
    <property type="entry name" value="Redoxin"/>
</dbReference>
<dbReference type="Proteomes" id="UP001528823">
    <property type="component" value="Unassembled WGS sequence"/>
</dbReference>
<feature type="domain" description="Thioredoxin" evidence="6">
    <location>
        <begin position="34"/>
        <end position="171"/>
    </location>
</feature>
<dbReference type="Gene3D" id="3.40.30.10">
    <property type="entry name" value="Glutaredoxin"/>
    <property type="match status" value="1"/>
</dbReference>
<dbReference type="PANTHER" id="PTHR42852">
    <property type="entry name" value="THIOL:DISULFIDE INTERCHANGE PROTEIN DSBE"/>
    <property type="match status" value="1"/>
</dbReference>
<dbReference type="PROSITE" id="PS51352">
    <property type="entry name" value="THIOREDOXIN_2"/>
    <property type="match status" value="1"/>
</dbReference>
<dbReference type="PROSITE" id="PS00194">
    <property type="entry name" value="THIOREDOXIN_1"/>
    <property type="match status" value="1"/>
</dbReference>
<protein>
    <submittedName>
        <fullName evidence="7">DsbE family thiol:disulfide interchange protein</fullName>
    </submittedName>
</protein>
<evidence type="ECO:0000256" key="1">
    <source>
        <dbReference type="ARBA" id="ARBA00004383"/>
    </source>
</evidence>
<dbReference type="Pfam" id="PF08534">
    <property type="entry name" value="Redoxin"/>
    <property type="match status" value="1"/>
</dbReference>
<keyword evidence="8" id="KW-1185">Reference proteome</keyword>
<keyword evidence="3" id="KW-0201">Cytochrome c-type biogenesis</keyword>
<dbReference type="InterPro" id="IPR050553">
    <property type="entry name" value="Thioredoxin_ResA/DsbE_sf"/>
</dbReference>
<dbReference type="InterPro" id="IPR036249">
    <property type="entry name" value="Thioredoxin-like_sf"/>
</dbReference>
<organism evidence="7 8">
    <name type="scientific">Spartinivicinus poritis</name>
    <dbReference type="NCBI Taxonomy" id="2994640"/>
    <lineage>
        <taxon>Bacteria</taxon>
        <taxon>Pseudomonadati</taxon>
        <taxon>Pseudomonadota</taxon>
        <taxon>Gammaproteobacteria</taxon>
        <taxon>Oceanospirillales</taxon>
        <taxon>Zooshikellaceae</taxon>
        <taxon>Spartinivicinus</taxon>
    </lineage>
</organism>
<dbReference type="PANTHER" id="PTHR42852:SF6">
    <property type="entry name" value="THIOL:DISULFIDE INTERCHANGE PROTEIN DSBE"/>
    <property type="match status" value="1"/>
</dbReference>
<comment type="similarity">
    <text evidence="2">Belongs to the thioredoxin family. DsbE subfamily.</text>
</comment>
<accession>A0ABT5U5A7</accession>
<evidence type="ECO:0000313" key="7">
    <source>
        <dbReference type="EMBL" id="MDE1461540.1"/>
    </source>
</evidence>